<dbReference type="Proteomes" id="UP000717364">
    <property type="component" value="Unassembled WGS sequence"/>
</dbReference>
<reference evidence="1" key="2">
    <citation type="journal article" date="2021" name="Mar. Drugs">
        <title>Genome Reduction and Secondary Metabolism of the Marine Sponge-Associated Cyanobacterium Leptothoe.</title>
        <authorList>
            <person name="Konstantinou D."/>
            <person name="Popin R.V."/>
            <person name="Fewer D.P."/>
            <person name="Sivonen K."/>
            <person name="Gkelis S."/>
        </authorList>
    </citation>
    <scope>NUCLEOTIDE SEQUENCE</scope>
    <source>
        <strain evidence="1">TAU-MAC 1115</strain>
    </source>
</reference>
<proteinExistence type="predicted"/>
<sequence>MAYLYSSLLTDLPVNSENQILCYYINDTDRTQILRLMSSIRCHFERSVFSKERILFTAFPKAHLEIHVSLINHRRSLQIDCQSLRISTLFEPCQIAELKSLSQGL</sequence>
<dbReference type="AlphaFoldDB" id="A0A947DH95"/>
<accession>A0A947DH95</accession>
<reference evidence="1" key="1">
    <citation type="submission" date="2020-11" db="EMBL/GenBank/DDBJ databases">
        <authorList>
            <person name="Konstantinou D."/>
            <person name="Gkelis S."/>
            <person name="Popin R."/>
            <person name="Fewer D."/>
            <person name="Sivonen K."/>
        </authorList>
    </citation>
    <scope>NUCLEOTIDE SEQUENCE</scope>
    <source>
        <strain evidence="1">TAU-MAC 1115</strain>
    </source>
</reference>
<dbReference type="InterPro" id="IPR014964">
    <property type="entry name" value="DUF1830"/>
</dbReference>
<dbReference type="EMBL" id="JADOES010000029">
    <property type="protein sequence ID" value="MBT9316608.1"/>
    <property type="molecule type" value="Genomic_DNA"/>
</dbReference>
<gene>
    <name evidence="1" type="ORF">IXB50_14355</name>
</gene>
<evidence type="ECO:0000313" key="1">
    <source>
        <dbReference type="EMBL" id="MBT9316608.1"/>
    </source>
</evidence>
<keyword evidence="2" id="KW-1185">Reference proteome</keyword>
<comment type="caution">
    <text evidence="1">The sequence shown here is derived from an EMBL/GenBank/DDBJ whole genome shotgun (WGS) entry which is preliminary data.</text>
</comment>
<name>A0A947DH95_9CYAN</name>
<organism evidence="1 2">
    <name type="scientific">Leptothoe spongobia TAU-MAC 1115</name>
    <dbReference type="NCBI Taxonomy" id="1967444"/>
    <lineage>
        <taxon>Bacteria</taxon>
        <taxon>Bacillati</taxon>
        <taxon>Cyanobacteriota</taxon>
        <taxon>Cyanophyceae</taxon>
        <taxon>Nodosilineales</taxon>
        <taxon>Cymatolegaceae</taxon>
        <taxon>Leptothoe</taxon>
        <taxon>Leptothoe spongobia</taxon>
    </lineage>
</organism>
<dbReference type="Pfam" id="PF08865">
    <property type="entry name" value="DUF1830"/>
    <property type="match status" value="1"/>
</dbReference>
<protein>
    <submittedName>
        <fullName evidence="1">DUF1830 domain-containing protein</fullName>
    </submittedName>
</protein>
<evidence type="ECO:0000313" key="2">
    <source>
        <dbReference type="Proteomes" id="UP000717364"/>
    </source>
</evidence>